<evidence type="ECO:0000313" key="2">
    <source>
        <dbReference type="EMBL" id="ROP43105.1"/>
    </source>
</evidence>
<proteinExistence type="predicted"/>
<dbReference type="RefSeq" id="WP_199720081.1">
    <property type="nucleotide sequence ID" value="NZ_RJKN01000004.1"/>
</dbReference>
<feature type="domain" description="DUF6504" evidence="1">
    <location>
        <begin position="5"/>
        <end position="131"/>
    </location>
</feature>
<sequence>MARTYDDEVVVRTTTADPLVDELLATGRSEDGAGRPERPEAFLWRGRLHVVRSVLGRWYERRAWWEQDPQRAEAGVLVGAGSRGPSRTPSLDREVWRVEASAGRVAGSGVYELCREDPAAPGGWSLRRVDD</sequence>
<reference evidence="2 3" key="1">
    <citation type="journal article" date="2015" name="Stand. Genomic Sci.">
        <title>Genomic Encyclopedia of Bacterial and Archaeal Type Strains, Phase III: the genomes of soil and plant-associated and newly described type strains.</title>
        <authorList>
            <person name="Whitman W.B."/>
            <person name="Woyke T."/>
            <person name="Klenk H.P."/>
            <person name="Zhou Y."/>
            <person name="Lilburn T.G."/>
            <person name="Beck B.J."/>
            <person name="De Vos P."/>
            <person name="Vandamme P."/>
            <person name="Eisen J.A."/>
            <person name="Garrity G."/>
            <person name="Hugenholtz P."/>
            <person name="Kyrpides N.C."/>
        </authorList>
    </citation>
    <scope>NUCLEOTIDE SEQUENCE [LARGE SCALE GENOMIC DNA]</scope>
    <source>
        <strain evidence="2 3">CECT 7306</strain>
    </source>
</reference>
<dbReference type="Pfam" id="PF20114">
    <property type="entry name" value="DUF6504"/>
    <property type="match status" value="1"/>
</dbReference>
<dbReference type="Proteomes" id="UP000276232">
    <property type="component" value="Unassembled WGS sequence"/>
</dbReference>
<comment type="caution">
    <text evidence="2">The sequence shown here is derived from an EMBL/GenBank/DDBJ whole genome shotgun (WGS) entry which is preliminary data.</text>
</comment>
<evidence type="ECO:0000259" key="1">
    <source>
        <dbReference type="Pfam" id="PF20114"/>
    </source>
</evidence>
<dbReference type="EMBL" id="RJKN01000004">
    <property type="protein sequence ID" value="ROP43105.1"/>
    <property type="molecule type" value="Genomic_DNA"/>
</dbReference>
<evidence type="ECO:0000313" key="3">
    <source>
        <dbReference type="Proteomes" id="UP000276232"/>
    </source>
</evidence>
<gene>
    <name evidence="2" type="ORF">EDC03_1700</name>
</gene>
<dbReference type="InterPro" id="IPR045443">
    <property type="entry name" value="DUF6504"/>
</dbReference>
<keyword evidence="3" id="KW-1185">Reference proteome</keyword>
<accession>A0A3N1HKW0</accession>
<dbReference type="InParanoid" id="A0A3N1HKW0"/>
<protein>
    <recommendedName>
        <fullName evidence="1">DUF6504 domain-containing protein</fullName>
    </recommendedName>
</protein>
<organism evidence="2 3">
    <name type="scientific">Pseudokineococcus lusitanus</name>
    <dbReference type="NCBI Taxonomy" id="763993"/>
    <lineage>
        <taxon>Bacteria</taxon>
        <taxon>Bacillati</taxon>
        <taxon>Actinomycetota</taxon>
        <taxon>Actinomycetes</taxon>
        <taxon>Kineosporiales</taxon>
        <taxon>Kineosporiaceae</taxon>
        <taxon>Pseudokineococcus</taxon>
    </lineage>
</organism>
<dbReference type="AlphaFoldDB" id="A0A3N1HKW0"/>
<name>A0A3N1HKW0_9ACTN</name>